<reference evidence="1 2" key="1">
    <citation type="submission" date="2016-10" db="EMBL/GenBank/DDBJ databases">
        <title>Genome sequence of the ascomycete fungus Penicillium subrubescens.</title>
        <authorList>
            <person name="De Vries R.P."/>
            <person name="Peng M."/>
            <person name="Dilokpimol A."/>
            <person name="Hilden K."/>
            <person name="Makela M.R."/>
            <person name="Grigoriev I."/>
            <person name="Riley R."/>
            <person name="Granchi Z."/>
        </authorList>
    </citation>
    <scope>NUCLEOTIDE SEQUENCE [LARGE SCALE GENOMIC DNA]</scope>
    <source>
        <strain evidence="1 2">CBS 132785</strain>
    </source>
</reference>
<gene>
    <name evidence="1" type="ORF">PENSUB_13642</name>
</gene>
<dbReference type="EMBL" id="MNBE01000773">
    <property type="protein sequence ID" value="OKO89576.1"/>
    <property type="molecule type" value="Genomic_DNA"/>
</dbReference>
<sequence length="54" mass="5835">MGEPRRIGDTWAMDGPTRPDFNIPEVNGQWATFSKSSLCGASPQTPVVGKGEEE</sequence>
<dbReference type="Proteomes" id="UP000186955">
    <property type="component" value="Unassembled WGS sequence"/>
</dbReference>
<keyword evidence="2" id="KW-1185">Reference proteome</keyword>
<proteinExistence type="predicted"/>
<evidence type="ECO:0000313" key="1">
    <source>
        <dbReference type="EMBL" id="OKO89576.1"/>
    </source>
</evidence>
<organism evidence="1 2">
    <name type="scientific">Penicillium subrubescens</name>
    <dbReference type="NCBI Taxonomy" id="1316194"/>
    <lineage>
        <taxon>Eukaryota</taxon>
        <taxon>Fungi</taxon>
        <taxon>Dikarya</taxon>
        <taxon>Ascomycota</taxon>
        <taxon>Pezizomycotina</taxon>
        <taxon>Eurotiomycetes</taxon>
        <taxon>Eurotiomycetidae</taxon>
        <taxon>Eurotiales</taxon>
        <taxon>Aspergillaceae</taxon>
        <taxon>Penicillium</taxon>
    </lineage>
</organism>
<dbReference type="AlphaFoldDB" id="A0A1Q5SNS3"/>
<accession>A0A1Q5SNS3</accession>
<evidence type="ECO:0000313" key="2">
    <source>
        <dbReference type="Proteomes" id="UP000186955"/>
    </source>
</evidence>
<protein>
    <submittedName>
        <fullName evidence="1">Uncharacterized protein</fullName>
    </submittedName>
</protein>
<name>A0A1Q5SNS3_9EURO</name>
<comment type="caution">
    <text evidence="1">The sequence shown here is derived from an EMBL/GenBank/DDBJ whole genome shotgun (WGS) entry which is preliminary data.</text>
</comment>